<dbReference type="InterPro" id="IPR016166">
    <property type="entry name" value="FAD-bd_PCMH"/>
</dbReference>
<dbReference type="CDD" id="cd02970">
    <property type="entry name" value="PRX_like2"/>
    <property type="match status" value="1"/>
</dbReference>
<dbReference type="GO" id="GO:0005634">
    <property type="term" value="C:nucleus"/>
    <property type="evidence" value="ECO:0007669"/>
    <property type="project" value="UniProtKB-SubCell"/>
</dbReference>
<reference evidence="6" key="2">
    <citation type="submission" date="2020-05" db="EMBL/GenBank/DDBJ databases">
        <authorList>
            <person name="Kim H.-S."/>
            <person name="Proctor R.H."/>
            <person name="Brown D.W."/>
        </authorList>
    </citation>
    <scope>NUCLEOTIDE SEQUENCE</scope>
    <source>
        <strain evidence="6">NRRL 45417</strain>
    </source>
</reference>
<feature type="region of interest" description="Disordered" evidence="4">
    <location>
        <begin position="1057"/>
        <end position="1078"/>
    </location>
</feature>
<dbReference type="GO" id="GO:0006351">
    <property type="term" value="P:DNA-templated transcription"/>
    <property type="evidence" value="ECO:0007669"/>
    <property type="project" value="InterPro"/>
</dbReference>
<dbReference type="CDD" id="cd12148">
    <property type="entry name" value="fungal_TF_MHR"/>
    <property type="match status" value="1"/>
</dbReference>
<evidence type="ECO:0000313" key="6">
    <source>
        <dbReference type="EMBL" id="KAF4949326.1"/>
    </source>
</evidence>
<dbReference type="PANTHER" id="PTHR31001:SF49">
    <property type="entry name" value="ZN(II)2CYS6 TRANSCRIPTION FACTOR (EUROFUNG)"/>
    <property type="match status" value="1"/>
</dbReference>
<dbReference type="Gene3D" id="4.10.240.10">
    <property type="entry name" value="Zn(2)-C6 fungal-type DNA-binding domain"/>
    <property type="match status" value="1"/>
</dbReference>
<reference evidence="6" key="1">
    <citation type="journal article" date="2020" name="BMC Genomics">
        <title>Correction to: Identification and distribution of gene clusters required for synthesis of sphingolipid metabolism inhibitors in diverse species of the filamentous fungus Fusarium.</title>
        <authorList>
            <person name="Kim H.S."/>
            <person name="Lohmar J.M."/>
            <person name="Busman M."/>
            <person name="Brown D.W."/>
            <person name="Naumann T.A."/>
            <person name="Divon H.H."/>
            <person name="Lysoe E."/>
            <person name="Uhlig S."/>
            <person name="Proctor R.H."/>
        </authorList>
    </citation>
    <scope>NUCLEOTIDE SEQUENCE</scope>
    <source>
        <strain evidence="6">NRRL 45417</strain>
    </source>
</reference>
<evidence type="ECO:0000256" key="4">
    <source>
        <dbReference type="SAM" id="MobiDB-lite"/>
    </source>
</evidence>
<dbReference type="Pfam" id="PF04082">
    <property type="entry name" value="Fungal_trans"/>
    <property type="match status" value="1"/>
</dbReference>
<dbReference type="InterPro" id="IPR036864">
    <property type="entry name" value="Zn2-C6_fun-type_DNA-bd_sf"/>
</dbReference>
<dbReference type="SUPFAM" id="SSF56176">
    <property type="entry name" value="FAD-binding/transporter-associated domain-like"/>
    <property type="match status" value="1"/>
</dbReference>
<gene>
    <name evidence="6" type="ORF">FGADI_8981</name>
</gene>
<evidence type="ECO:0000256" key="3">
    <source>
        <dbReference type="ARBA" id="ARBA00023242"/>
    </source>
</evidence>
<evidence type="ECO:0000256" key="2">
    <source>
        <dbReference type="ARBA" id="ARBA00022723"/>
    </source>
</evidence>
<feature type="domain" description="FAD-binding PCMH-type" evidence="5">
    <location>
        <begin position="259"/>
        <end position="430"/>
    </location>
</feature>
<dbReference type="InterPro" id="IPR016167">
    <property type="entry name" value="FAD-bd_PCMH_sub1"/>
</dbReference>
<dbReference type="GO" id="GO:0071949">
    <property type="term" value="F:FAD binding"/>
    <property type="evidence" value="ECO:0007669"/>
    <property type="project" value="InterPro"/>
</dbReference>
<dbReference type="Gene3D" id="3.40.462.20">
    <property type="match status" value="1"/>
</dbReference>
<feature type="region of interest" description="Disordered" evidence="4">
    <location>
        <begin position="767"/>
        <end position="791"/>
    </location>
</feature>
<dbReference type="InterPro" id="IPR036249">
    <property type="entry name" value="Thioredoxin-like_sf"/>
</dbReference>
<dbReference type="Gene3D" id="3.40.30.10">
    <property type="entry name" value="Glutaredoxin"/>
    <property type="match status" value="1"/>
</dbReference>
<name>A0A8H4T127_9HYPO</name>
<dbReference type="SUPFAM" id="SSF52833">
    <property type="entry name" value="Thioredoxin-like"/>
    <property type="match status" value="1"/>
</dbReference>
<feature type="region of interest" description="Disordered" evidence="4">
    <location>
        <begin position="1292"/>
        <end position="1320"/>
    </location>
</feature>
<dbReference type="OrthoDB" id="9996127at2759"/>
<dbReference type="Pfam" id="PF00172">
    <property type="entry name" value="Zn_clus"/>
    <property type="match status" value="1"/>
</dbReference>
<dbReference type="Gene3D" id="3.30.465.10">
    <property type="match status" value="1"/>
</dbReference>
<dbReference type="Gene3D" id="3.30.43.10">
    <property type="entry name" value="Uridine Diphospho-n-acetylenolpyruvylglucosamine Reductase, domain 2"/>
    <property type="match status" value="1"/>
</dbReference>
<feature type="compositionally biased region" description="Low complexity" evidence="4">
    <location>
        <begin position="1308"/>
        <end position="1319"/>
    </location>
</feature>
<dbReference type="InterPro" id="IPR007219">
    <property type="entry name" value="XnlR_reg_dom"/>
</dbReference>
<keyword evidence="7" id="KW-1185">Reference proteome</keyword>
<dbReference type="GO" id="GO:0003677">
    <property type="term" value="F:DNA binding"/>
    <property type="evidence" value="ECO:0007669"/>
    <property type="project" value="InterPro"/>
</dbReference>
<protein>
    <recommendedName>
        <fullName evidence="5">FAD-binding PCMH-type domain-containing protein</fullName>
    </recommendedName>
</protein>
<dbReference type="Pfam" id="PF13911">
    <property type="entry name" value="AhpC-TSA_2"/>
    <property type="match status" value="1"/>
</dbReference>
<comment type="subcellular location">
    <subcellularLocation>
        <location evidence="1">Nucleus</location>
    </subcellularLocation>
</comment>
<proteinExistence type="predicted"/>
<dbReference type="InterPro" id="IPR036318">
    <property type="entry name" value="FAD-bd_PCMH-like_sf"/>
</dbReference>
<sequence length="1368" mass="152841">MENSCEIPQGKEVSSGQVNDDLPTAEALKIADGIEVLDGKGEKHTFKSIYSGPELPRRVLVVFVRHFFCCSCVSYTSFLAKDATPEKLREINTEIVIIGHGDPRTVDMYRIDTGCEFPIYTDPSEELYKTLGMIRTWEEGPPNKYIPISSFWNAWLSMKNAFWKLLEGYPVWNWGTTNQQGGEFLFVGEGVMEFIAAGASWALAKAPSPQKILGRLGLASLVAQNSWPELSSKLSPQASIVLPHEHSFGGLVSRWRDWHGPQPGAVVRTFSESDVQETIRYANEHGIPFLARSGGHGATEALQLAKDVIIVDMRDQNVVEIAGNGKSARIGGGASVKKVVNELWTAGKQTVTGICECVGVSAPALGGGHGWLQGQYGLASDQVISARVVLPNGEAVIASEDSNPDLFWALRGAGHNFGVVTEWQYRIYDINNPKWSYEIFIFLGNKLEDVLELTNKMMKTQPPHLTHWIYIVNIPEIDPDKPIIWYAVISDGAAQEARDYAKPLHDLGPINVNAGEASMPELAAITLMGDDTVGCAKGFTGLRYPIGLKNYDLFAVRKVFNEIADMSKRVPEFAGSFFLLEGYSTHGVKAVDAKNSAFPHRDDEILVTPYILYKPNATLDGLAQEHGEKLRRHLLEASGDPEHLRAYVNYAHGFESLEEMYGHEPWRVEKLKALKEKWDPENRMRLKCDREEPCSNCVARNVSCQYAPWPRGRVAAQRRDTRQNDLSDRVRHLEQLLGSIVQQLPAQQGTSNGSPSIKSPASTYVTTSNVAGSHQGSHHSSQEGSEVKPGRMMANPNETIYVSSSHWSAICHEVEHIREHLDEIHEASDLGIVDQAQSQVPLLLGPGRLAPNLEDILADVPPKHITDRLVSRYFTSTEPSIFITHSGEFEGEYKRFWNDPNSVSVQWVGMLFGILATGTFLYIRSQDELPGGMGAPLEVAESFQKRCTDCLILSKYSTAPGKYTLETLLLNIHGEFVRRRDAHLGVWILTGIAIRLAMRMGYHRDPDNYPRISPFHGEMRRRVWGVLQQLDILTSCQLGLPSLIQESQCDTRLPRNINDEDFGPESTQLPPPRPETQGTGVLYTRVKVKMMTIFRTIFNQVSLGKTEDYNEIMALDQNLHQMHQSMPTCYKIAKLEDCFMVPPYLLIRRYNLELLFQKARCTLHRHHMTKAYHDPKYDYSRAACVDSAMTVLGHQASILKEVQVGGLLYNDRWFLTSLERHDFSLASMVVCVELGMPPEQQNPELVGYTREKMIEALKTSQAFWAAIKAVSAEAKQAYDMLTVMLKAVTTGSKDESMPPAGNQEKAPAQNGNANGMNGQYSASEAPFSTDFQGIEAMLNSSDGVDWDMWESLVHMPEDFSQYEMPEEP</sequence>
<evidence type="ECO:0000313" key="7">
    <source>
        <dbReference type="Proteomes" id="UP000604273"/>
    </source>
</evidence>
<dbReference type="PANTHER" id="PTHR31001">
    <property type="entry name" value="UNCHARACTERIZED TRANSCRIPTIONAL REGULATORY PROTEIN"/>
    <property type="match status" value="1"/>
</dbReference>
<dbReference type="EMBL" id="JABFAI010000241">
    <property type="protein sequence ID" value="KAF4949326.1"/>
    <property type="molecule type" value="Genomic_DNA"/>
</dbReference>
<evidence type="ECO:0000259" key="5">
    <source>
        <dbReference type="PROSITE" id="PS51387"/>
    </source>
</evidence>
<dbReference type="InterPro" id="IPR032801">
    <property type="entry name" value="PXL2A/B/C"/>
</dbReference>
<evidence type="ECO:0000256" key="1">
    <source>
        <dbReference type="ARBA" id="ARBA00004123"/>
    </source>
</evidence>
<dbReference type="InterPro" id="IPR006094">
    <property type="entry name" value="Oxid_FAD_bind_N"/>
</dbReference>
<dbReference type="InterPro" id="IPR050613">
    <property type="entry name" value="Sec_Metabolite_Reg"/>
</dbReference>
<dbReference type="GO" id="GO:0008270">
    <property type="term" value="F:zinc ion binding"/>
    <property type="evidence" value="ECO:0007669"/>
    <property type="project" value="InterPro"/>
</dbReference>
<dbReference type="Pfam" id="PF01565">
    <property type="entry name" value="FAD_binding_4"/>
    <property type="match status" value="1"/>
</dbReference>
<organism evidence="6 7">
    <name type="scientific">Fusarium gaditjirri</name>
    <dbReference type="NCBI Taxonomy" id="282569"/>
    <lineage>
        <taxon>Eukaryota</taxon>
        <taxon>Fungi</taxon>
        <taxon>Dikarya</taxon>
        <taxon>Ascomycota</taxon>
        <taxon>Pezizomycotina</taxon>
        <taxon>Sordariomycetes</taxon>
        <taxon>Hypocreomycetidae</taxon>
        <taxon>Hypocreales</taxon>
        <taxon>Nectriaceae</taxon>
        <taxon>Fusarium</taxon>
        <taxon>Fusarium nisikadoi species complex</taxon>
    </lineage>
</organism>
<dbReference type="InterPro" id="IPR001138">
    <property type="entry name" value="Zn2Cys6_DnaBD"/>
</dbReference>
<dbReference type="SUPFAM" id="SSF57701">
    <property type="entry name" value="Zn2/Cys6 DNA-binding domain"/>
    <property type="match status" value="1"/>
</dbReference>
<accession>A0A8H4T127</accession>
<dbReference type="PROSITE" id="PS51387">
    <property type="entry name" value="FAD_PCMH"/>
    <property type="match status" value="1"/>
</dbReference>
<dbReference type="SMART" id="SM00906">
    <property type="entry name" value="Fungal_trans"/>
    <property type="match status" value="1"/>
</dbReference>
<feature type="compositionally biased region" description="Low complexity" evidence="4">
    <location>
        <begin position="772"/>
        <end position="784"/>
    </location>
</feature>
<dbReference type="GO" id="GO:0000981">
    <property type="term" value="F:DNA-binding transcription factor activity, RNA polymerase II-specific"/>
    <property type="evidence" value="ECO:0007669"/>
    <property type="project" value="InterPro"/>
</dbReference>
<keyword evidence="3" id="KW-0539">Nucleus</keyword>
<comment type="caution">
    <text evidence="6">The sequence shown here is derived from an EMBL/GenBank/DDBJ whole genome shotgun (WGS) entry which is preliminary data.</text>
</comment>
<dbReference type="Proteomes" id="UP000604273">
    <property type="component" value="Unassembled WGS sequence"/>
</dbReference>
<keyword evidence="2" id="KW-0479">Metal-binding</keyword>
<dbReference type="InterPro" id="IPR016169">
    <property type="entry name" value="FAD-bd_PCMH_sub2"/>
</dbReference>
<dbReference type="CDD" id="cd00067">
    <property type="entry name" value="GAL4"/>
    <property type="match status" value="1"/>
</dbReference>